<dbReference type="STRING" id="377629.TERTU_4181"/>
<dbReference type="Gene3D" id="3.30.450.40">
    <property type="match status" value="1"/>
</dbReference>
<dbReference type="Pfam" id="PF04340">
    <property type="entry name" value="DUF484"/>
    <property type="match status" value="1"/>
</dbReference>
<dbReference type="PANTHER" id="PTHR38765">
    <property type="entry name" value="DUF484 DOMAIN-CONTAINING PROTEIN"/>
    <property type="match status" value="1"/>
</dbReference>
<proteinExistence type="predicted"/>
<keyword evidence="2" id="KW-1185">Reference proteome</keyword>
<dbReference type="OrthoDB" id="8525200at2"/>
<name>C5BUL7_TERTT</name>
<evidence type="ECO:0008006" key="3">
    <source>
        <dbReference type="Google" id="ProtNLM"/>
    </source>
</evidence>
<dbReference type="KEGG" id="ttu:TERTU_4181"/>
<accession>C5BUL7</accession>
<dbReference type="InterPro" id="IPR007435">
    <property type="entry name" value="DUF484"/>
</dbReference>
<dbReference type="AlphaFoldDB" id="C5BUL7"/>
<reference evidence="1 2" key="1">
    <citation type="journal article" date="2009" name="PLoS ONE">
        <title>The complete genome of Teredinibacter turnerae T7901: an intracellular endosymbiont of marine wood-boring bivalves (shipworms).</title>
        <authorList>
            <person name="Yang J.C."/>
            <person name="Madupu R."/>
            <person name="Durkin A.S."/>
            <person name="Ekborg N.A."/>
            <person name="Pedamallu C.S."/>
            <person name="Hostetler J.B."/>
            <person name="Radune D."/>
            <person name="Toms B.S."/>
            <person name="Henrissat B."/>
            <person name="Coutinho P.M."/>
            <person name="Schwarz S."/>
            <person name="Field L."/>
            <person name="Trindade-Silva A.E."/>
            <person name="Soares C.A.G."/>
            <person name="Elshahawi S."/>
            <person name="Hanora A."/>
            <person name="Schmidt E.W."/>
            <person name="Haygood M.G."/>
            <person name="Posfai J."/>
            <person name="Benner J."/>
            <person name="Madinger C."/>
            <person name="Nove J."/>
            <person name="Anton B."/>
            <person name="Chaudhary K."/>
            <person name="Foster J."/>
            <person name="Holman A."/>
            <person name="Kumar S."/>
            <person name="Lessard P.A."/>
            <person name="Luyten Y.A."/>
            <person name="Slatko B."/>
            <person name="Wood N."/>
            <person name="Wu B."/>
            <person name="Teplitski M."/>
            <person name="Mougous J.D."/>
            <person name="Ward N."/>
            <person name="Eisen J.A."/>
            <person name="Badger J.H."/>
            <person name="Distel D.L."/>
        </authorList>
    </citation>
    <scope>NUCLEOTIDE SEQUENCE [LARGE SCALE GENOMIC DNA]</scope>
    <source>
        <strain evidence="2">ATCC 39867 / T7901</strain>
    </source>
</reference>
<dbReference type="RefSeq" id="WP_015819577.1">
    <property type="nucleotide sequence ID" value="NC_012997.1"/>
</dbReference>
<dbReference type="PANTHER" id="PTHR38765:SF1">
    <property type="entry name" value="DUF484 DOMAIN-CONTAINING PROTEIN"/>
    <property type="match status" value="1"/>
</dbReference>
<protein>
    <recommendedName>
        <fullName evidence="3">DUF484 domain-containing protein</fullName>
    </recommendedName>
</protein>
<organism evidence="1 2">
    <name type="scientific">Teredinibacter turnerae (strain ATCC 39867 / T7901)</name>
    <dbReference type="NCBI Taxonomy" id="377629"/>
    <lineage>
        <taxon>Bacteria</taxon>
        <taxon>Pseudomonadati</taxon>
        <taxon>Pseudomonadota</taxon>
        <taxon>Gammaproteobacteria</taxon>
        <taxon>Cellvibrionales</taxon>
        <taxon>Cellvibrionaceae</taxon>
        <taxon>Teredinibacter</taxon>
    </lineage>
</organism>
<evidence type="ECO:0000313" key="2">
    <source>
        <dbReference type="Proteomes" id="UP000009080"/>
    </source>
</evidence>
<sequence length="227" mass="25744">MSESITDKKERLTEKQVAHYLKTNLDFFNRHLDLLSELQLPHESGKAVSLVERQVAVLRERNMDMRHRLSQLLDNARENDRLFDKTKRLVLALLECNDLGDLVDALYYSFDKEFQIHYTRLIIFGNSSTPASAARIASVYDARDYIGKRLKSMNTVSGGLDVKECQFLFDDDAPQVGSAAVAILQHGSPLGVLAIGNQDPNYYRSSMGTLFLGYIAEVLNRLLPKYL</sequence>
<evidence type="ECO:0000313" key="1">
    <source>
        <dbReference type="EMBL" id="ACR13463.1"/>
    </source>
</evidence>
<gene>
    <name evidence="1" type="ordered locus">TERTU_4181</name>
</gene>
<dbReference type="EMBL" id="CP001614">
    <property type="protein sequence ID" value="ACR13463.1"/>
    <property type="molecule type" value="Genomic_DNA"/>
</dbReference>
<dbReference type="InterPro" id="IPR029016">
    <property type="entry name" value="GAF-like_dom_sf"/>
</dbReference>
<dbReference type="eggNOG" id="COG3159">
    <property type="taxonomic scope" value="Bacteria"/>
</dbReference>
<dbReference type="Proteomes" id="UP000009080">
    <property type="component" value="Chromosome"/>
</dbReference>
<dbReference type="HOGENOM" id="CLU_073320_1_1_6"/>